<evidence type="ECO:0000313" key="1">
    <source>
        <dbReference type="EMBL" id="KAA0051164.1"/>
    </source>
</evidence>
<accession>A0A5A7U775</accession>
<organism evidence="1 2">
    <name type="scientific">Cucumis melo var. makuwa</name>
    <name type="common">Oriental melon</name>
    <dbReference type="NCBI Taxonomy" id="1194695"/>
    <lineage>
        <taxon>Eukaryota</taxon>
        <taxon>Viridiplantae</taxon>
        <taxon>Streptophyta</taxon>
        <taxon>Embryophyta</taxon>
        <taxon>Tracheophyta</taxon>
        <taxon>Spermatophyta</taxon>
        <taxon>Magnoliopsida</taxon>
        <taxon>eudicotyledons</taxon>
        <taxon>Gunneridae</taxon>
        <taxon>Pentapetalae</taxon>
        <taxon>rosids</taxon>
        <taxon>fabids</taxon>
        <taxon>Cucurbitales</taxon>
        <taxon>Cucurbitaceae</taxon>
        <taxon>Benincaseae</taxon>
        <taxon>Cucumis</taxon>
    </lineage>
</organism>
<dbReference type="AlphaFoldDB" id="A0A5A7U775"/>
<dbReference type="EMBL" id="SSTE01011342">
    <property type="protein sequence ID" value="KAA0051164.1"/>
    <property type="molecule type" value="Genomic_DNA"/>
</dbReference>
<evidence type="ECO:0000313" key="2">
    <source>
        <dbReference type="Proteomes" id="UP000321393"/>
    </source>
</evidence>
<gene>
    <name evidence="1" type="ORF">E6C27_scaffold511G001170</name>
</gene>
<protein>
    <submittedName>
        <fullName evidence="1">Uncharacterized protein</fullName>
    </submittedName>
</protein>
<dbReference type="OrthoDB" id="1752197at2759"/>
<sequence length="154" mass="17646">MSALGTSRFLSHSFSPLNWHLPATRAKRDETSLSFFWKERGSEGVKAAPQELLTEINCPQGHRLLNSIYKSSAYYNQWNSQVQRMASGENGNGDVLRPSPIHQLKLLHGSSTIDVIDQPHSSDKLKSKGFGMQKWLKKWKSFYFKKKLDLNEKH</sequence>
<reference evidence="1 2" key="1">
    <citation type="submission" date="2019-08" db="EMBL/GenBank/DDBJ databases">
        <title>Draft genome sequences of two oriental melons (Cucumis melo L. var makuwa).</title>
        <authorList>
            <person name="Kwon S.-Y."/>
        </authorList>
    </citation>
    <scope>NUCLEOTIDE SEQUENCE [LARGE SCALE GENOMIC DNA]</scope>
    <source>
        <strain evidence="2">cv. SW 3</strain>
        <tissue evidence="1">Leaf</tissue>
    </source>
</reference>
<name>A0A5A7U775_CUCMM</name>
<proteinExistence type="predicted"/>
<comment type="caution">
    <text evidence="1">The sequence shown here is derived from an EMBL/GenBank/DDBJ whole genome shotgun (WGS) entry which is preliminary data.</text>
</comment>
<dbReference type="Proteomes" id="UP000321393">
    <property type="component" value="Unassembled WGS sequence"/>
</dbReference>